<sequence length="239" mass="27649">MLISLRALLQTERAHPASVDTLLTRIVGFTGELDQKLKKQTVQQVINLIRSKPEIMTPEWAQDFERKPTSKTQLTVFYHCYVSFNNQAAIQTIELPRQNTTTTRNINNLLIPPIRVYPQQQTSRIPLLLYATEKNQLQRQSQRSISPIHKRADESEEKDILDEIIPGIAMSHFPPHKNDIETAQRTWQNRQAGNTEALHIQRLKRVLVRCRLFTGINQYTALCVKGMQVSMLSRQVKKK</sequence>
<dbReference type="EMBL" id="SNRW01019454">
    <property type="protein sequence ID" value="KAA6366362.1"/>
    <property type="molecule type" value="Genomic_DNA"/>
</dbReference>
<protein>
    <submittedName>
        <fullName evidence="1">Uncharacterized protein</fullName>
    </submittedName>
</protein>
<accession>A0A5J4U8Y1</accession>
<dbReference type="AlphaFoldDB" id="A0A5J4U8Y1"/>
<evidence type="ECO:0000313" key="2">
    <source>
        <dbReference type="Proteomes" id="UP000324800"/>
    </source>
</evidence>
<organism evidence="1 2">
    <name type="scientific">Streblomastix strix</name>
    <dbReference type="NCBI Taxonomy" id="222440"/>
    <lineage>
        <taxon>Eukaryota</taxon>
        <taxon>Metamonada</taxon>
        <taxon>Preaxostyla</taxon>
        <taxon>Oxymonadida</taxon>
        <taxon>Streblomastigidae</taxon>
        <taxon>Streblomastix</taxon>
    </lineage>
</organism>
<reference evidence="1 2" key="1">
    <citation type="submission" date="2019-03" db="EMBL/GenBank/DDBJ databases">
        <title>Single cell metagenomics reveals metabolic interactions within the superorganism composed of flagellate Streblomastix strix and complex community of Bacteroidetes bacteria on its surface.</title>
        <authorList>
            <person name="Treitli S.C."/>
            <person name="Kolisko M."/>
            <person name="Husnik F."/>
            <person name="Keeling P."/>
            <person name="Hampl V."/>
        </authorList>
    </citation>
    <scope>NUCLEOTIDE SEQUENCE [LARGE SCALE GENOMIC DNA]</scope>
    <source>
        <strain evidence="1">ST1C</strain>
    </source>
</reference>
<name>A0A5J4U8Y1_9EUKA</name>
<evidence type="ECO:0000313" key="1">
    <source>
        <dbReference type="EMBL" id="KAA6366362.1"/>
    </source>
</evidence>
<comment type="caution">
    <text evidence="1">The sequence shown here is derived from an EMBL/GenBank/DDBJ whole genome shotgun (WGS) entry which is preliminary data.</text>
</comment>
<dbReference type="Proteomes" id="UP000324800">
    <property type="component" value="Unassembled WGS sequence"/>
</dbReference>
<proteinExistence type="predicted"/>
<gene>
    <name evidence="1" type="ORF">EZS28_038110</name>
</gene>